<dbReference type="Pfam" id="PF13761">
    <property type="entry name" value="DUF4166"/>
    <property type="match status" value="1"/>
</dbReference>
<accession>A0ABW8J9Q2</accession>
<evidence type="ECO:0000313" key="3">
    <source>
        <dbReference type="Proteomes" id="UP001620339"/>
    </source>
</evidence>
<comment type="caution">
    <text evidence="2">The sequence shown here is derived from an EMBL/GenBank/DDBJ whole genome shotgun (WGS) entry which is preliminary data.</text>
</comment>
<dbReference type="InterPro" id="IPR025311">
    <property type="entry name" value="DUF4166"/>
</dbReference>
<gene>
    <name evidence="2" type="ORF">ISP25_12100</name>
</gene>
<reference evidence="2 3" key="1">
    <citation type="submission" date="2020-10" db="EMBL/GenBank/DDBJ databases">
        <title>Phylogeny of dyella-like bacteria.</title>
        <authorList>
            <person name="Fu J."/>
        </authorList>
    </citation>
    <scope>NUCLEOTIDE SEQUENCE [LARGE SCALE GENOMIC DNA]</scope>
    <source>
        <strain evidence="2 3">KACC 19113</strain>
    </source>
</reference>
<dbReference type="RefSeq" id="WP_404614192.1">
    <property type="nucleotide sequence ID" value="NZ_JADIKK010000008.1"/>
</dbReference>
<name>A0ABW8J9Q2_9GAMM</name>
<dbReference type="Proteomes" id="UP001620339">
    <property type="component" value="Unassembled WGS sequence"/>
</dbReference>
<proteinExistence type="predicted"/>
<protein>
    <submittedName>
        <fullName evidence="2">DUF4166 domain-containing protein</fullName>
    </submittedName>
</protein>
<keyword evidence="3" id="KW-1185">Reference proteome</keyword>
<dbReference type="EMBL" id="JADIKK010000008">
    <property type="protein sequence ID" value="MFK2877814.1"/>
    <property type="molecule type" value="Genomic_DNA"/>
</dbReference>
<evidence type="ECO:0000313" key="2">
    <source>
        <dbReference type="EMBL" id="MFK2877814.1"/>
    </source>
</evidence>
<feature type="domain" description="DUF4166" evidence="1">
    <location>
        <begin position="20"/>
        <end position="176"/>
    </location>
</feature>
<sequence length="182" mass="20109">MPSSTALFRTLLPAADWPRLGAAVQRMHAEGRIVQASGKADVTGASHLAARLLRRVLTLPEPGAGQAITVTIERNVAHERWSRRFRRSSMRSMLRAGTDGQLHERLGPVTLCFTLHRDDDAIEWQLQGVRLLGLPLPRALCGTVLSRSGMRGGRYAFDIDVRLPLVGRLVAYCGWLEIDHVA</sequence>
<evidence type="ECO:0000259" key="1">
    <source>
        <dbReference type="Pfam" id="PF13761"/>
    </source>
</evidence>
<organism evidence="2 3">
    <name type="scientific">Rhodanobacter hydrolyticus</name>
    <dbReference type="NCBI Taxonomy" id="2250595"/>
    <lineage>
        <taxon>Bacteria</taxon>
        <taxon>Pseudomonadati</taxon>
        <taxon>Pseudomonadota</taxon>
        <taxon>Gammaproteobacteria</taxon>
        <taxon>Lysobacterales</taxon>
        <taxon>Rhodanobacteraceae</taxon>
        <taxon>Rhodanobacter</taxon>
    </lineage>
</organism>